<keyword evidence="3" id="KW-1185">Reference proteome</keyword>
<protein>
    <submittedName>
        <fullName evidence="2">Uncharacterized protein</fullName>
    </submittedName>
</protein>
<keyword evidence="1" id="KW-0472">Membrane</keyword>
<dbReference type="AlphaFoldDB" id="A0A422QJA5"/>
<gene>
    <name evidence="2" type="ORF">NM04_14965</name>
</gene>
<reference evidence="2" key="1">
    <citation type="submission" date="2014-10" db="EMBL/GenBank/DDBJ databases">
        <title>Massilia sp. genome.</title>
        <authorList>
            <person name="Xu B."/>
            <person name="Dai L."/>
            <person name="Huang Z."/>
        </authorList>
    </citation>
    <scope>NUCLEOTIDE SEQUENCE [LARGE SCALE GENOMIC DNA]</scope>
    <source>
        <strain evidence="2">CFS-1</strain>
    </source>
</reference>
<dbReference type="EMBL" id="JSAB01000148">
    <property type="protein sequence ID" value="RNF30036.1"/>
    <property type="molecule type" value="Genomic_DNA"/>
</dbReference>
<feature type="transmembrane region" description="Helical" evidence="1">
    <location>
        <begin position="57"/>
        <end position="74"/>
    </location>
</feature>
<keyword evidence="1" id="KW-0812">Transmembrane</keyword>
<comment type="caution">
    <text evidence="2">The sequence shown here is derived from an EMBL/GenBank/DDBJ whole genome shotgun (WGS) entry which is preliminary data.</text>
</comment>
<keyword evidence="1" id="KW-1133">Transmembrane helix</keyword>
<proteinExistence type="predicted"/>
<sequence>MRLLLRVIWGCLITAVSLSAVGEVFLGLFGNVWVSKVVFIAAVGFGPLLFPLGRLKLLCFFWGFLGSFYLLGRYPPAEGLAYLLVAWGPLIFVVAGGGWNRVRRDMGFSKGESVLRDKTGRVADWTFTADGLEIAVDLAAGELRVRARRAQWSDASSSFNTGPVTLTRPLLECSFQFNAVKKTEHRGTLTNVYGRTISGDSICVSVPQPGHSIEYATGEMRVVVDHHSTEWRVAQDYVLRWGDGSLRYHGRVERTVGASNIKVELGPLPKDVSAELLAQWESSAMPKIAALEATFKSSLLAKAETVAVDKFLLDEKARAGV</sequence>
<dbReference type="RefSeq" id="WP_123070293.1">
    <property type="nucleotide sequence ID" value="NZ_JSAB01000148.1"/>
</dbReference>
<dbReference type="OrthoDB" id="9912647at2"/>
<feature type="transmembrane region" description="Helical" evidence="1">
    <location>
        <begin position="80"/>
        <end position="100"/>
    </location>
</feature>
<evidence type="ECO:0000313" key="2">
    <source>
        <dbReference type="EMBL" id="RNF30036.1"/>
    </source>
</evidence>
<organism evidence="2 3">
    <name type="scientific">Massilia aurea</name>
    <dbReference type="NCBI Taxonomy" id="373040"/>
    <lineage>
        <taxon>Bacteria</taxon>
        <taxon>Pseudomonadati</taxon>
        <taxon>Pseudomonadota</taxon>
        <taxon>Betaproteobacteria</taxon>
        <taxon>Burkholderiales</taxon>
        <taxon>Oxalobacteraceae</taxon>
        <taxon>Telluria group</taxon>
        <taxon>Massilia</taxon>
    </lineage>
</organism>
<accession>A0A422QJA5</accession>
<dbReference type="Proteomes" id="UP000283254">
    <property type="component" value="Unassembled WGS sequence"/>
</dbReference>
<evidence type="ECO:0000256" key="1">
    <source>
        <dbReference type="SAM" id="Phobius"/>
    </source>
</evidence>
<name>A0A422QJA5_9BURK</name>
<evidence type="ECO:0000313" key="3">
    <source>
        <dbReference type="Proteomes" id="UP000283254"/>
    </source>
</evidence>